<dbReference type="PANTHER" id="PTHR44656">
    <property type="entry name" value="DEHYDROGENASE/REDUCTASE SDR FAMILY MEMBER 12"/>
    <property type="match status" value="1"/>
</dbReference>
<dbReference type="InterPro" id="IPR036291">
    <property type="entry name" value="NAD(P)-bd_dom_sf"/>
</dbReference>
<dbReference type="Pfam" id="PF00106">
    <property type="entry name" value="adh_short"/>
    <property type="match status" value="1"/>
</dbReference>
<evidence type="ECO:0000313" key="2">
    <source>
        <dbReference type="EMBL" id="MDT0382692.1"/>
    </source>
</evidence>
<dbReference type="SUPFAM" id="SSF51735">
    <property type="entry name" value="NAD(P)-binding Rossmann-fold domains"/>
    <property type="match status" value="1"/>
</dbReference>
<dbReference type="RefSeq" id="WP_311676262.1">
    <property type="nucleotide sequence ID" value="NZ_JAVREQ010000055.1"/>
</dbReference>
<dbReference type="Gene3D" id="3.40.50.720">
    <property type="entry name" value="NAD(P)-binding Rossmann-like Domain"/>
    <property type="match status" value="1"/>
</dbReference>
<name>A0ABU2P0B3_9ACTN</name>
<dbReference type="PANTHER" id="PTHR44656:SF7">
    <property type="entry name" value="DEHYDROGENASE_REDUCTASE SDR FAMILY MEMBER 12"/>
    <property type="match status" value="1"/>
</dbReference>
<evidence type="ECO:0000256" key="1">
    <source>
        <dbReference type="RuleBase" id="RU000363"/>
    </source>
</evidence>
<dbReference type="InterPro" id="IPR052992">
    <property type="entry name" value="SDR_member_12"/>
</dbReference>
<dbReference type="EMBL" id="JAVREQ010000055">
    <property type="protein sequence ID" value="MDT0382692.1"/>
    <property type="molecule type" value="Genomic_DNA"/>
</dbReference>
<evidence type="ECO:0000313" key="3">
    <source>
        <dbReference type="Proteomes" id="UP001183414"/>
    </source>
</evidence>
<accession>A0ABU2P0B3</accession>
<dbReference type="PRINTS" id="PR00081">
    <property type="entry name" value="GDHRDH"/>
</dbReference>
<comment type="similarity">
    <text evidence="1">Belongs to the short-chain dehydrogenases/reductases (SDR) family.</text>
</comment>
<dbReference type="PRINTS" id="PR00080">
    <property type="entry name" value="SDRFAMILY"/>
</dbReference>
<gene>
    <name evidence="2" type="ORF">RM572_28485</name>
</gene>
<organism evidence="2 3">
    <name type="scientific">Streptomyces hazeniae</name>
    <dbReference type="NCBI Taxonomy" id="3075538"/>
    <lineage>
        <taxon>Bacteria</taxon>
        <taxon>Bacillati</taxon>
        <taxon>Actinomycetota</taxon>
        <taxon>Actinomycetes</taxon>
        <taxon>Kitasatosporales</taxon>
        <taxon>Streptomycetaceae</taxon>
        <taxon>Streptomyces</taxon>
    </lineage>
</organism>
<dbReference type="InterPro" id="IPR002347">
    <property type="entry name" value="SDR_fam"/>
</dbReference>
<sequence length="322" mass="35458">MDISSLVDTVLDRSVVLGYGKPGLYLRRRLPGWPADDGRMDGKVVLVTGAGSGIGLAAAAGFARRGASVRVLGRSPERAEQAARLTRERSGGDAAGEVRPVACDLSSLAELRDFTERFRRQEDRLDVLVNNAGVMPDERQHSPDGVELTFATHVLAAWALTDALTPLLERAAPSRVINVTSGGQYGQSLPVGDPQSEHSSYNPKAIYARTKRAQIVLTEQWAERLRDSGVHVHAMHPGWADTKGVRTWLPVFRALTRPIVRTPEQGADTVVWMGHTPETARTTGLFWHDRRPRPTTYRLGAKPDDDRTRRELWDHVAALATR</sequence>
<dbReference type="Proteomes" id="UP001183414">
    <property type="component" value="Unassembled WGS sequence"/>
</dbReference>
<reference evidence="3" key="1">
    <citation type="submission" date="2023-07" db="EMBL/GenBank/DDBJ databases">
        <title>30 novel species of actinomycetes from the DSMZ collection.</title>
        <authorList>
            <person name="Nouioui I."/>
        </authorList>
    </citation>
    <scope>NUCLEOTIDE SEQUENCE [LARGE SCALE GENOMIC DNA]</scope>
    <source>
        <strain evidence="3">DSM 42041</strain>
    </source>
</reference>
<proteinExistence type="inferred from homology"/>
<keyword evidence="3" id="KW-1185">Reference proteome</keyword>
<comment type="caution">
    <text evidence="2">The sequence shown here is derived from an EMBL/GenBank/DDBJ whole genome shotgun (WGS) entry which is preliminary data.</text>
</comment>
<protein>
    <submittedName>
        <fullName evidence="2">SDR family NAD(P)-dependent oxidoreductase</fullName>
    </submittedName>
</protein>